<dbReference type="CDD" id="cd00383">
    <property type="entry name" value="trans_reg_C"/>
    <property type="match status" value="1"/>
</dbReference>
<feature type="modified residue" description="4-aspartylphosphate" evidence="5">
    <location>
        <position position="53"/>
    </location>
</feature>
<evidence type="ECO:0000256" key="3">
    <source>
        <dbReference type="ARBA" id="ARBA00023125"/>
    </source>
</evidence>
<sequence length="232" mass="26417">MNAYVLVAEDDVKQAEVIRRYLEREGHSSLVVHDGRAAIDEVRRRRPDLLVLDVMMPLVDGLDVCRVLRRECEVPVLMLTARSTEEDLLLGLDLGADDYMTKPYSPRELMARIRTLLRRTRATVAPDDPVLRIGALAVDPVRRTVELDGRQVVCTPGEFEILAAMAAEPERVFTRRQLLALTRGFDLYITERTIDVHILNLRKKIEAVPRRPAYLQTVYGVGYKLMDGTRAH</sequence>
<reference evidence="9 10" key="1">
    <citation type="submission" date="2023-10" db="EMBL/GenBank/DDBJ databases">
        <title>Characterization of rhizosphere-enriched actinobacteria from wheat plants lab-grown on chernevaya soil.</title>
        <authorList>
            <person name="Tikhonova E.N."/>
            <person name="Konopkin A."/>
            <person name="Kravchenko I.K."/>
        </authorList>
    </citation>
    <scope>NUCLEOTIDE SEQUENCE [LARGE SCALE GENOMIC DNA]</scope>
    <source>
        <strain evidence="9 10">RR29</strain>
    </source>
</reference>
<dbReference type="PANTHER" id="PTHR48111">
    <property type="entry name" value="REGULATOR OF RPOS"/>
    <property type="match status" value="1"/>
</dbReference>
<proteinExistence type="predicted"/>
<evidence type="ECO:0000313" key="10">
    <source>
        <dbReference type="Proteomes" id="UP001187346"/>
    </source>
</evidence>
<feature type="domain" description="OmpR/PhoB-type" evidence="8">
    <location>
        <begin position="128"/>
        <end position="227"/>
    </location>
</feature>
<dbReference type="Pfam" id="PF00486">
    <property type="entry name" value="Trans_reg_C"/>
    <property type="match status" value="1"/>
</dbReference>
<feature type="DNA-binding region" description="OmpR/PhoB-type" evidence="6">
    <location>
        <begin position="128"/>
        <end position="227"/>
    </location>
</feature>
<dbReference type="PANTHER" id="PTHR48111:SF4">
    <property type="entry name" value="DNA-BINDING DUAL TRANSCRIPTIONAL REGULATOR OMPR"/>
    <property type="match status" value="1"/>
</dbReference>
<dbReference type="InterPro" id="IPR036388">
    <property type="entry name" value="WH-like_DNA-bd_sf"/>
</dbReference>
<dbReference type="EMBL" id="JAWMAJ010000264">
    <property type="protein sequence ID" value="MDV7222916.1"/>
    <property type="molecule type" value="Genomic_DNA"/>
</dbReference>
<comment type="caution">
    <text evidence="9">The sequence shown here is derived from an EMBL/GenBank/DDBJ whole genome shotgun (WGS) entry which is preliminary data.</text>
</comment>
<dbReference type="SMART" id="SM00448">
    <property type="entry name" value="REC"/>
    <property type="match status" value="1"/>
</dbReference>
<evidence type="ECO:0000256" key="2">
    <source>
        <dbReference type="ARBA" id="ARBA00023015"/>
    </source>
</evidence>
<protein>
    <submittedName>
        <fullName evidence="9">Response regulator transcription factor</fullName>
    </submittedName>
</protein>
<dbReference type="Proteomes" id="UP001187346">
    <property type="component" value="Unassembled WGS sequence"/>
</dbReference>
<dbReference type="Pfam" id="PF00072">
    <property type="entry name" value="Response_reg"/>
    <property type="match status" value="1"/>
</dbReference>
<dbReference type="RefSeq" id="WP_019058907.1">
    <property type="nucleotide sequence ID" value="NZ_JAPEMW010000001.1"/>
</dbReference>
<dbReference type="CDD" id="cd17574">
    <property type="entry name" value="REC_OmpR"/>
    <property type="match status" value="1"/>
</dbReference>
<evidence type="ECO:0000313" key="9">
    <source>
        <dbReference type="EMBL" id="MDV7222916.1"/>
    </source>
</evidence>
<keyword evidence="2" id="KW-0805">Transcription regulation</keyword>
<evidence type="ECO:0000259" key="7">
    <source>
        <dbReference type="PROSITE" id="PS50110"/>
    </source>
</evidence>
<keyword evidence="10" id="KW-1185">Reference proteome</keyword>
<evidence type="ECO:0000256" key="5">
    <source>
        <dbReference type="PROSITE-ProRule" id="PRU00169"/>
    </source>
</evidence>
<dbReference type="Gene3D" id="6.10.250.690">
    <property type="match status" value="1"/>
</dbReference>
<keyword evidence="4" id="KW-0804">Transcription</keyword>
<dbReference type="InterPro" id="IPR039420">
    <property type="entry name" value="WalR-like"/>
</dbReference>
<dbReference type="SUPFAM" id="SSF52172">
    <property type="entry name" value="CheY-like"/>
    <property type="match status" value="1"/>
</dbReference>
<evidence type="ECO:0000259" key="8">
    <source>
        <dbReference type="PROSITE" id="PS51755"/>
    </source>
</evidence>
<gene>
    <name evidence="9" type="ORF">R5A26_44030</name>
</gene>
<feature type="domain" description="Response regulatory" evidence="7">
    <location>
        <begin position="4"/>
        <end position="117"/>
    </location>
</feature>
<dbReference type="Gene3D" id="3.40.50.2300">
    <property type="match status" value="1"/>
</dbReference>
<dbReference type="PROSITE" id="PS51755">
    <property type="entry name" value="OMPR_PHOB"/>
    <property type="match status" value="1"/>
</dbReference>
<dbReference type="Gene3D" id="1.10.10.10">
    <property type="entry name" value="Winged helix-like DNA-binding domain superfamily/Winged helix DNA-binding domain"/>
    <property type="match status" value="1"/>
</dbReference>
<evidence type="ECO:0000256" key="1">
    <source>
        <dbReference type="ARBA" id="ARBA00022553"/>
    </source>
</evidence>
<dbReference type="InterPro" id="IPR001789">
    <property type="entry name" value="Sig_transdc_resp-reg_receiver"/>
</dbReference>
<dbReference type="InterPro" id="IPR016032">
    <property type="entry name" value="Sig_transdc_resp-reg_C-effctor"/>
</dbReference>
<evidence type="ECO:0000256" key="4">
    <source>
        <dbReference type="ARBA" id="ARBA00023163"/>
    </source>
</evidence>
<evidence type="ECO:0000256" key="6">
    <source>
        <dbReference type="PROSITE-ProRule" id="PRU01091"/>
    </source>
</evidence>
<keyword evidence="1 5" id="KW-0597">Phosphoprotein</keyword>
<name>A0ABU4FQM3_9ACTN</name>
<dbReference type="InterPro" id="IPR011006">
    <property type="entry name" value="CheY-like_superfamily"/>
</dbReference>
<dbReference type="InterPro" id="IPR001867">
    <property type="entry name" value="OmpR/PhoB-type_DNA-bd"/>
</dbReference>
<organism evidence="9 10">
    <name type="scientific">Streptomyces prunicolor</name>
    <dbReference type="NCBI Taxonomy" id="67348"/>
    <lineage>
        <taxon>Bacteria</taxon>
        <taxon>Bacillati</taxon>
        <taxon>Actinomycetota</taxon>
        <taxon>Actinomycetes</taxon>
        <taxon>Kitasatosporales</taxon>
        <taxon>Streptomycetaceae</taxon>
        <taxon>Streptomyces</taxon>
    </lineage>
</organism>
<dbReference type="SUPFAM" id="SSF46894">
    <property type="entry name" value="C-terminal effector domain of the bipartite response regulators"/>
    <property type="match status" value="1"/>
</dbReference>
<dbReference type="PROSITE" id="PS50110">
    <property type="entry name" value="RESPONSE_REGULATORY"/>
    <property type="match status" value="1"/>
</dbReference>
<dbReference type="SMART" id="SM00862">
    <property type="entry name" value="Trans_reg_C"/>
    <property type="match status" value="1"/>
</dbReference>
<accession>A0ABU4FQM3</accession>
<keyword evidence="3 6" id="KW-0238">DNA-binding</keyword>